<dbReference type="Pfam" id="PF13833">
    <property type="entry name" value="EF-hand_8"/>
    <property type="match status" value="1"/>
</dbReference>
<dbReference type="EMBL" id="KZ987762">
    <property type="protein sequence ID" value="RKP15057.1"/>
    <property type="molecule type" value="Genomic_DNA"/>
</dbReference>
<dbReference type="FunFam" id="1.10.238.10:FF:000003">
    <property type="entry name" value="Calmodulin A"/>
    <property type="match status" value="1"/>
</dbReference>
<dbReference type="PANTHER" id="PTHR23050">
    <property type="entry name" value="CALCIUM BINDING PROTEIN"/>
    <property type="match status" value="1"/>
</dbReference>
<dbReference type="InterPro" id="IPR018247">
    <property type="entry name" value="EF_Hand_1_Ca_BS"/>
</dbReference>
<gene>
    <name evidence="4" type="ORF">BJ684DRAFT_1978</name>
</gene>
<keyword evidence="2" id="KW-0106">Calcium</keyword>
<name>A0A4P9Y7E7_9FUNG</name>
<keyword evidence="5" id="KW-1185">Reference proteome</keyword>
<evidence type="ECO:0000256" key="1">
    <source>
        <dbReference type="ARBA" id="ARBA00022737"/>
    </source>
</evidence>
<dbReference type="PROSITE" id="PS50222">
    <property type="entry name" value="EF_HAND_2"/>
    <property type="match status" value="2"/>
</dbReference>
<evidence type="ECO:0000313" key="5">
    <source>
        <dbReference type="Proteomes" id="UP000267251"/>
    </source>
</evidence>
<accession>A0A4P9Y7E7</accession>
<keyword evidence="1" id="KW-0677">Repeat</keyword>
<dbReference type="Pfam" id="PF13405">
    <property type="entry name" value="EF-hand_6"/>
    <property type="match status" value="1"/>
</dbReference>
<dbReference type="OrthoDB" id="26525at2759"/>
<feature type="non-terminal residue" evidence="4">
    <location>
        <position position="1"/>
    </location>
</feature>
<dbReference type="GO" id="GO:0005509">
    <property type="term" value="F:calcium ion binding"/>
    <property type="evidence" value="ECO:0007669"/>
    <property type="project" value="InterPro"/>
</dbReference>
<evidence type="ECO:0000313" key="4">
    <source>
        <dbReference type="EMBL" id="RKP15057.1"/>
    </source>
</evidence>
<sequence>SRDILSVEEEGEIAEAFDLFDSDGDGCVDFYELRVTFRAVGEELSRKELNVLLRTKSPYGTQIATREDYLPEARRRLLRRSPVNVHQTAFRLFTGSDQQCGVTDMDLRRVANELGVVVSNDEIAAMMDEFDVDRDG</sequence>
<dbReference type="SMART" id="SM00054">
    <property type="entry name" value="EFh"/>
    <property type="match status" value="1"/>
</dbReference>
<reference evidence="5" key="1">
    <citation type="journal article" date="2018" name="Nat. Microbiol.">
        <title>Leveraging single-cell genomics to expand the fungal tree of life.</title>
        <authorList>
            <person name="Ahrendt S.R."/>
            <person name="Quandt C.A."/>
            <person name="Ciobanu D."/>
            <person name="Clum A."/>
            <person name="Salamov A."/>
            <person name="Andreopoulos B."/>
            <person name="Cheng J.F."/>
            <person name="Woyke T."/>
            <person name="Pelin A."/>
            <person name="Henrissat B."/>
            <person name="Reynolds N.K."/>
            <person name="Benny G.L."/>
            <person name="Smith M.E."/>
            <person name="James T.Y."/>
            <person name="Grigoriev I.V."/>
        </authorList>
    </citation>
    <scope>NUCLEOTIDE SEQUENCE [LARGE SCALE GENOMIC DNA]</scope>
</reference>
<protein>
    <submittedName>
        <fullName evidence="4">Ca2+-binding EF-hand superfamily protein</fullName>
    </submittedName>
</protein>
<dbReference type="Gene3D" id="1.10.238.10">
    <property type="entry name" value="EF-hand"/>
    <property type="match status" value="2"/>
</dbReference>
<feature type="domain" description="EF-hand" evidence="3">
    <location>
        <begin position="118"/>
        <end position="136"/>
    </location>
</feature>
<evidence type="ECO:0000256" key="2">
    <source>
        <dbReference type="ARBA" id="ARBA00022837"/>
    </source>
</evidence>
<dbReference type="InterPro" id="IPR002048">
    <property type="entry name" value="EF_hand_dom"/>
</dbReference>
<proteinExistence type="predicted"/>
<evidence type="ECO:0000259" key="3">
    <source>
        <dbReference type="PROSITE" id="PS50222"/>
    </source>
</evidence>
<dbReference type="PROSITE" id="PS00018">
    <property type="entry name" value="EF_HAND_1"/>
    <property type="match status" value="1"/>
</dbReference>
<dbReference type="InterPro" id="IPR050145">
    <property type="entry name" value="Centrin_CML-like"/>
</dbReference>
<dbReference type="AlphaFoldDB" id="A0A4P9Y7E7"/>
<dbReference type="Proteomes" id="UP000267251">
    <property type="component" value="Unassembled WGS sequence"/>
</dbReference>
<dbReference type="InterPro" id="IPR011992">
    <property type="entry name" value="EF-hand-dom_pair"/>
</dbReference>
<dbReference type="SUPFAM" id="SSF47473">
    <property type="entry name" value="EF-hand"/>
    <property type="match status" value="1"/>
</dbReference>
<feature type="non-terminal residue" evidence="4">
    <location>
        <position position="136"/>
    </location>
</feature>
<feature type="domain" description="EF-hand" evidence="3">
    <location>
        <begin position="8"/>
        <end position="43"/>
    </location>
</feature>
<dbReference type="CDD" id="cd00051">
    <property type="entry name" value="EFh"/>
    <property type="match status" value="1"/>
</dbReference>
<organism evidence="4 5">
    <name type="scientific">Piptocephalis cylindrospora</name>
    <dbReference type="NCBI Taxonomy" id="1907219"/>
    <lineage>
        <taxon>Eukaryota</taxon>
        <taxon>Fungi</taxon>
        <taxon>Fungi incertae sedis</taxon>
        <taxon>Zoopagomycota</taxon>
        <taxon>Zoopagomycotina</taxon>
        <taxon>Zoopagomycetes</taxon>
        <taxon>Zoopagales</taxon>
        <taxon>Piptocephalidaceae</taxon>
        <taxon>Piptocephalis</taxon>
    </lineage>
</organism>